<proteinExistence type="predicted"/>
<protein>
    <submittedName>
        <fullName evidence="1">Dol-P-Glc:Glc(2)Man(9)GlcNAc(2)-PP-Dol alpha-1,2-glucosyltransferase</fullName>
    </submittedName>
</protein>
<keyword evidence="2" id="KW-1185">Reference proteome</keyword>
<sequence length="433" mass="50854">MKNMIQVALYSVLLVFCSIVAQLVSQKVKDPFIDEFFHLRQCLVYCDYKFDVWDNKITTPPGLYYLGFAYTKLISYLGVPLDTISAKYDVLRSLNLVGGLVFLPLFVYIYNKKIWWVNIISSPLLIPYYFLFYTDIWSLVFVVGSLAFTRHSVVVSGLLGFISLWFRQTNIIWVAFIASVYIDQFVKEDDLVGYFQQYVKQAFGHVVQLTPYVINFVLFAIFLKINGGITLGDKENHQVQIHLVQIFYAVLFINFFTLPTFISIDKLKRYGKSFIGPYFIYLPLNILGGFIIHYIIENFTIVHPFLLADNRHYTFYLWKRILSHKYSSIVMIPIYHFGTWNIIHSLIKAKVSIIVIISFIMANLLTIVPSPLFEPRYYITPLVIFRMLTNKSCKYRNLPEFAWSSIINVIIMYIFFTYEFTWESEKGIQRIIW</sequence>
<reference evidence="1" key="1">
    <citation type="submission" date="2022-06" db="EMBL/GenBank/DDBJ databases">
        <authorList>
            <person name="Legras J.-L."/>
            <person name="Devillers H."/>
            <person name="Grondin C."/>
        </authorList>
    </citation>
    <scope>NUCLEOTIDE SEQUENCE</scope>
    <source>
        <strain evidence="1">CLIB 1444</strain>
    </source>
</reference>
<gene>
    <name evidence="1" type="ORF">CLIB1444_02S03246</name>
</gene>
<evidence type="ECO:0000313" key="1">
    <source>
        <dbReference type="EMBL" id="CAH6719204.1"/>
    </source>
</evidence>
<accession>A0ACA9Y3I4</accession>
<name>A0ACA9Y3I4_9ASCO</name>
<organism evidence="1 2">
    <name type="scientific">[Candida] jaroonii</name>
    <dbReference type="NCBI Taxonomy" id="467808"/>
    <lineage>
        <taxon>Eukaryota</taxon>
        <taxon>Fungi</taxon>
        <taxon>Dikarya</taxon>
        <taxon>Ascomycota</taxon>
        <taxon>Saccharomycotina</taxon>
        <taxon>Pichiomycetes</taxon>
        <taxon>Debaryomycetaceae</taxon>
        <taxon>Yamadazyma</taxon>
    </lineage>
</organism>
<dbReference type="Proteomes" id="UP001152531">
    <property type="component" value="Unassembled WGS sequence"/>
</dbReference>
<dbReference type="EMBL" id="CALSDN010000002">
    <property type="protein sequence ID" value="CAH6719204.1"/>
    <property type="molecule type" value="Genomic_DNA"/>
</dbReference>
<comment type="caution">
    <text evidence="1">The sequence shown here is derived from an EMBL/GenBank/DDBJ whole genome shotgun (WGS) entry which is preliminary data.</text>
</comment>
<evidence type="ECO:0000313" key="2">
    <source>
        <dbReference type="Proteomes" id="UP001152531"/>
    </source>
</evidence>